<gene>
    <name evidence="2" type="ORF">OJ996_10400</name>
</gene>
<feature type="region of interest" description="Disordered" evidence="1">
    <location>
        <begin position="37"/>
        <end position="56"/>
    </location>
</feature>
<accession>A0ABT3G2C4</accession>
<organism evidence="2 3">
    <name type="scientific">Luteolibacter rhizosphaerae</name>
    <dbReference type="NCBI Taxonomy" id="2989719"/>
    <lineage>
        <taxon>Bacteria</taxon>
        <taxon>Pseudomonadati</taxon>
        <taxon>Verrucomicrobiota</taxon>
        <taxon>Verrucomicrobiia</taxon>
        <taxon>Verrucomicrobiales</taxon>
        <taxon>Verrucomicrobiaceae</taxon>
        <taxon>Luteolibacter</taxon>
    </lineage>
</organism>
<dbReference type="Proteomes" id="UP001165653">
    <property type="component" value="Unassembled WGS sequence"/>
</dbReference>
<dbReference type="RefSeq" id="WP_264513488.1">
    <property type="nucleotide sequence ID" value="NZ_JAPDDR010000004.1"/>
</dbReference>
<reference evidence="2" key="1">
    <citation type="submission" date="2022-10" db="EMBL/GenBank/DDBJ databases">
        <title>Luteolibacter sp. GHJ8, whole genome shotgun sequencing project.</title>
        <authorList>
            <person name="Zhao G."/>
            <person name="Shen L."/>
        </authorList>
    </citation>
    <scope>NUCLEOTIDE SEQUENCE</scope>
    <source>
        <strain evidence="2">GHJ8</strain>
    </source>
</reference>
<evidence type="ECO:0000256" key="1">
    <source>
        <dbReference type="SAM" id="MobiDB-lite"/>
    </source>
</evidence>
<comment type="caution">
    <text evidence="2">The sequence shown here is derived from an EMBL/GenBank/DDBJ whole genome shotgun (WGS) entry which is preliminary data.</text>
</comment>
<keyword evidence="3" id="KW-1185">Reference proteome</keyword>
<evidence type="ECO:0000313" key="2">
    <source>
        <dbReference type="EMBL" id="MCW1913987.1"/>
    </source>
</evidence>
<protein>
    <submittedName>
        <fullName evidence="2">Uncharacterized protein</fullName>
    </submittedName>
</protein>
<name>A0ABT3G2C4_9BACT</name>
<proteinExistence type="predicted"/>
<sequence length="56" mass="6284">MDDLFHREEGWPPNCLRHLFGSVRVAEIKNIAAVSLEMDNSPERDQGPLLGGHDGR</sequence>
<evidence type="ECO:0000313" key="3">
    <source>
        <dbReference type="Proteomes" id="UP001165653"/>
    </source>
</evidence>
<dbReference type="EMBL" id="JAPDDR010000004">
    <property type="protein sequence ID" value="MCW1913987.1"/>
    <property type="molecule type" value="Genomic_DNA"/>
</dbReference>